<gene>
    <name evidence="2" type="ORF">SPIL2461_LOCUS10382</name>
</gene>
<dbReference type="AlphaFoldDB" id="A0A812R6Y1"/>
<dbReference type="InterPro" id="IPR005031">
    <property type="entry name" value="COQ10_START"/>
</dbReference>
<proteinExistence type="predicted"/>
<dbReference type="OrthoDB" id="292693at2759"/>
<dbReference type="Proteomes" id="UP000649617">
    <property type="component" value="Unassembled WGS sequence"/>
</dbReference>
<keyword evidence="3" id="KW-1185">Reference proteome</keyword>
<feature type="non-terminal residue" evidence="2">
    <location>
        <position position="1"/>
    </location>
</feature>
<comment type="caution">
    <text evidence="2">The sequence shown here is derived from an EMBL/GenBank/DDBJ whole genome shotgun (WGS) entry which is preliminary data.</text>
</comment>
<evidence type="ECO:0000259" key="1">
    <source>
        <dbReference type="Pfam" id="PF03364"/>
    </source>
</evidence>
<organism evidence="2 3">
    <name type="scientific">Symbiodinium pilosum</name>
    <name type="common">Dinoflagellate</name>
    <dbReference type="NCBI Taxonomy" id="2952"/>
    <lineage>
        <taxon>Eukaryota</taxon>
        <taxon>Sar</taxon>
        <taxon>Alveolata</taxon>
        <taxon>Dinophyceae</taxon>
        <taxon>Suessiales</taxon>
        <taxon>Symbiodiniaceae</taxon>
        <taxon>Symbiodinium</taxon>
    </lineage>
</organism>
<dbReference type="Gene3D" id="3.30.530.20">
    <property type="match status" value="1"/>
</dbReference>
<dbReference type="SUPFAM" id="SSF55961">
    <property type="entry name" value="Bet v1-like"/>
    <property type="match status" value="1"/>
</dbReference>
<sequence>MADMRVEASPQAFSEVTCFGPCEIARWASLHSEARLSQSARSADHQRFVEMNEFLAVATRVYAALAANSYILASIAKIAEMDVFEHRLPVNEFNDQAVNRLVDALIEEPEAMLVTDFVEAEVYRYALHDILSIAPSMLSHMQKSLFGAQVQKDMFPDHSQASGLLEKMAEDVPKVATQERDVQGELGIREDMQSSRAATSVMPHAGVDDKEDAHEFTAMAAKDRLSRSLAIQRDVSVPIEIAFQMVSDVSAYPQWMPFCTSACAASKEEADGGPSTKRKYDVGFGLETFALGAVGDTVKYQVSLLPPTSDPAAISQVYQRRPGSVRKVARVVADTVDGFRYGKRLVYDWRFIEFASGHTDVRLVMYFQ</sequence>
<accession>A0A812R6Y1</accession>
<evidence type="ECO:0000313" key="3">
    <source>
        <dbReference type="Proteomes" id="UP000649617"/>
    </source>
</evidence>
<dbReference type="InterPro" id="IPR023393">
    <property type="entry name" value="START-like_dom_sf"/>
</dbReference>
<reference evidence="2" key="1">
    <citation type="submission" date="2021-02" db="EMBL/GenBank/DDBJ databases">
        <authorList>
            <person name="Dougan E. K."/>
            <person name="Rhodes N."/>
            <person name="Thang M."/>
            <person name="Chan C."/>
        </authorList>
    </citation>
    <scope>NUCLEOTIDE SEQUENCE</scope>
</reference>
<dbReference type="EMBL" id="CAJNIZ010019191">
    <property type="protein sequence ID" value="CAE7422728.1"/>
    <property type="molecule type" value="Genomic_DNA"/>
</dbReference>
<name>A0A812R6Y1_SYMPI</name>
<evidence type="ECO:0000313" key="2">
    <source>
        <dbReference type="EMBL" id="CAE7422728.1"/>
    </source>
</evidence>
<feature type="domain" description="Coenzyme Q-binding protein COQ10 START" evidence="1">
    <location>
        <begin position="235"/>
        <end position="272"/>
    </location>
</feature>
<dbReference type="Pfam" id="PF03364">
    <property type="entry name" value="Polyketide_cyc"/>
    <property type="match status" value="1"/>
</dbReference>
<protein>
    <recommendedName>
        <fullName evidence="1">Coenzyme Q-binding protein COQ10 START domain-containing protein</fullName>
    </recommendedName>
</protein>